<dbReference type="GO" id="GO:0034069">
    <property type="term" value="F:aminoglycoside N-acetyltransferase activity"/>
    <property type="evidence" value="ECO:0007669"/>
    <property type="project" value="TreeGrafter"/>
</dbReference>
<dbReference type="InterPro" id="IPR051554">
    <property type="entry name" value="Acetyltransferase_Eis"/>
</dbReference>
<protein>
    <submittedName>
        <fullName evidence="2">GNAT family N-acetyltransferase</fullName>
    </submittedName>
</protein>
<dbReference type="CDD" id="cd04301">
    <property type="entry name" value="NAT_SF"/>
    <property type="match status" value="1"/>
</dbReference>
<keyword evidence="3" id="KW-1185">Reference proteome</keyword>
<name>A0A3Q9I6N0_9BACL</name>
<dbReference type="AlphaFoldDB" id="A0A3Q9I6N0"/>
<keyword evidence="2" id="KW-0808">Transferase</keyword>
<accession>A0A3Q9I6N0</accession>
<evidence type="ECO:0000313" key="2">
    <source>
        <dbReference type="EMBL" id="AZS13862.1"/>
    </source>
</evidence>
<reference evidence="3" key="1">
    <citation type="submission" date="2018-12" db="EMBL/GenBank/DDBJ databases">
        <title>Complete genome sequence of Paenibacillus sp. MBLB1234.</title>
        <authorList>
            <person name="Nam Y.-D."/>
            <person name="Kang J."/>
            <person name="Chung W.-H."/>
            <person name="Park Y.S."/>
        </authorList>
    </citation>
    <scope>NUCLEOTIDE SEQUENCE [LARGE SCALE GENOMIC DNA]</scope>
    <source>
        <strain evidence="3">MBLB1234</strain>
    </source>
</reference>
<dbReference type="RefSeq" id="WP_126995953.1">
    <property type="nucleotide sequence ID" value="NZ_CP034346.1"/>
</dbReference>
<organism evidence="2 3">
    <name type="scientific">Paenibacillus lutimineralis</name>
    <dbReference type="NCBI Taxonomy" id="2707005"/>
    <lineage>
        <taxon>Bacteria</taxon>
        <taxon>Bacillati</taxon>
        <taxon>Bacillota</taxon>
        <taxon>Bacilli</taxon>
        <taxon>Bacillales</taxon>
        <taxon>Paenibacillaceae</taxon>
        <taxon>Paenibacillus</taxon>
    </lineage>
</organism>
<dbReference type="Pfam" id="PF13527">
    <property type="entry name" value="Acetyltransf_9"/>
    <property type="match status" value="1"/>
</dbReference>
<dbReference type="InterPro" id="IPR000182">
    <property type="entry name" value="GNAT_dom"/>
</dbReference>
<dbReference type="PROSITE" id="PS51186">
    <property type="entry name" value="GNAT"/>
    <property type="match status" value="1"/>
</dbReference>
<proteinExistence type="predicted"/>
<dbReference type="Proteomes" id="UP000270678">
    <property type="component" value="Chromosome"/>
</dbReference>
<evidence type="ECO:0000259" key="1">
    <source>
        <dbReference type="PROSITE" id="PS51186"/>
    </source>
</evidence>
<dbReference type="PANTHER" id="PTHR37817:SF1">
    <property type="entry name" value="N-ACETYLTRANSFERASE EIS"/>
    <property type="match status" value="1"/>
</dbReference>
<gene>
    <name evidence="2" type="ORF">EI981_04935</name>
</gene>
<evidence type="ECO:0000313" key="3">
    <source>
        <dbReference type="Proteomes" id="UP000270678"/>
    </source>
</evidence>
<dbReference type="KEGG" id="plut:EI981_04935"/>
<dbReference type="OrthoDB" id="9804948at2"/>
<sequence length="390" mass="43661">MEIFVKGTTEDAQDIIDFADMVFSKNSGPLDFAGLIPKLYGDGADTQQYHYMVKENGRIKAMVCVLPVTCNVAGIELKVGCVGTVSVHPRSRGKGYMQKLMNMAVEDMKSQGYSMSVLGGQRQRYEFFGYEPAGIKFEFTLTSDNIRHKYKGLDSSGINFEPLSSDSPQLDDAYQLYQQGIVNGARTKEQFATILRTWQTQPLVILENGKFAGYVALSKDGGAVREIEMIDPALLPVVSKALAAEKNLDELHFTVPPYDPGKIAFLGDVCDWYRTSYEYNYHIMDYSSVIEAFLRCKAQNMMLQDGRIVLGIEDSGIVEIVVQNNQVIVNKYDPDHSDIQAQVSLTKREATALLFSPLSEFTNWKLAERQLNFPSGWLPLPLYIPSLDIC</sequence>
<dbReference type="InterPro" id="IPR016181">
    <property type="entry name" value="Acyl_CoA_acyltransferase"/>
</dbReference>
<dbReference type="Gene3D" id="3.40.630.30">
    <property type="match status" value="1"/>
</dbReference>
<dbReference type="EMBL" id="CP034346">
    <property type="protein sequence ID" value="AZS13862.1"/>
    <property type="molecule type" value="Genomic_DNA"/>
</dbReference>
<feature type="domain" description="N-acetyltransferase" evidence="1">
    <location>
        <begin position="2"/>
        <end position="153"/>
    </location>
</feature>
<dbReference type="PANTHER" id="PTHR37817">
    <property type="entry name" value="N-ACETYLTRANSFERASE EIS"/>
    <property type="match status" value="1"/>
</dbReference>
<dbReference type="GO" id="GO:0030649">
    <property type="term" value="P:aminoglycoside antibiotic catabolic process"/>
    <property type="evidence" value="ECO:0007669"/>
    <property type="project" value="TreeGrafter"/>
</dbReference>
<dbReference type="SUPFAM" id="SSF55729">
    <property type="entry name" value="Acyl-CoA N-acyltransferases (Nat)"/>
    <property type="match status" value="1"/>
</dbReference>